<evidence type="ECO:0000259" key="10">
    <source>
        <dbReference type="Pfam" id="PF02714"/>
    </source>
</evidence>
<evidence type="ECO:0000256" key="3">
    <source>
        <dbReference type="ARBA" id="ARBA00022448"/>
    </source>
</evidence>
<dbReference type="Pfam" id="PF12621">
    <property type="entry name" value="PHM7_ext"/>
    <property type="match status" value="1"/>
</dbReference>
<dbReference type="PANTHER" id="PTHR13018">
    <property type="entry name" value="PROBABLE MEMBRANE PROTEIN DUF221-RELATED"/>
    <property type="match status" value="1"/>
</dbReference>
<feature type="transmembrane region" description="Helical" evidence="9">
    <location>
        <begin position="134"/>
        <end position="158"/>
    </location>
</feature>
<evidence type="ECO:0000256" key="6">
    <source>
        <dbReference type="ARBA" id="ARBA00023136"/>
    </source>
</evidence>
<dbReference type="InterPro" id="IPR027815">
    <property type="entry name" value="CSC1/OSCA1-like_cyt"/>
</dbReference>
<dbReference type="GO" id="GO:0005227">
    <property type="term" value="F:calcium-activated cation channel activity"/>
    <property type="evidence" value="ECO:0007669"/>
    <property type="project" value="InterPro"/>
</dbReference>
<accession>A0AAE0N2J2</accession>
<reference evidence="14" key="1">
    <citation type="journal article" date="2023" name="Mol. Phylogenet. Evol.">
        <title>Genome-scale phylogeny and comparative genomics of the fungal order Sordariales.</title>
        <authorList>
            <person name="Hensen N."/>
            <person name="Bonometti L."/>
            <person name="Westerberg I."/>
            <person name="Brannstrom I.O."/>
            <person name="Guillou S."/>
            <person name="Cros-Aarteil S."/>
            <person name="Calhoun S."/>
            <person name="Haridas S."/>
            <person name="Kuo A."/>
            <person name="Mondo S."/>
            <person name="Pangilinan J."/>
            <person name="Riley R."/>
            <person name="LaButti K."/>
            <person name="Andreopoulos B."/>
            <person name="Lipzen A."/>
            <person name="Chen C."/>
            <person name="Yan M."/>
            <person name="Daum C."/>
            <person name="Ng V."/>
            <person name="Clum A."/>
            <person name="Steindorff A."/>
            <person name="Ohm R.A."/>
            <person name="Martin F."/>
            <person name="Silar P."/>
            <person name="Natvig D.O."/>
            <person name="Lalanne C."/>
            <person name="Gautier V."/>
            <person name="Ament-Velasquez S.L."/>
            <person name="Kruys A."/>
            <person name="Hutchinson M.I."/>
            <person name="Powell A.J."/>
            <person name="Barry K."/>
            <person name="Miller A.N."/>
            <person name="Grigoriev I.V."/>
            <person name="Debuchy R."/>
            <person name="Gladieux P."/>
            <person name="Hiltunen Thoren M."/>
            <person name="Johannesson H."/>
        </authorList>
    </citation>
    <scope>NUCLEOTIDE SEQUENCE</scope>
    <source>
        <strain evidence="14">CBS 232.78</strain>
    </source>
</reference>
<proteinExistence type="inferred from homology"/>
<sequence>MEWSPATKSLERRLSEADDGRIGSTRDGGNGTGTVTTYMKSGTDSASFTALGSTFVPVIIYSAICLLIFLTFRRKCPRVYAPRTMPVLRGPEHPTPRLPDGWFNWIRPFLAVDDDYILNNCSLDGFLFLRFLKILAIICLAGCCLAWPVLLAVNGTGGSGLKELDLLTIGNIKLPSRFYAHAAVAWCFFGFVIFTVCRECIYYINLRQAYLLSPNYSKRLSSRTVLFTCIPRPYLEEAKLRKLFGESVKNVWIPRNTSLLRGLVEDREKTADRLEKAEIRLIRLANAAFNKHLKKHPSPLVPTLPESKSSSVSHDSARDSGQDDAEKGKDNSVIRFAERQLSMLDSVGEATEEKKPATDPEYTHPYGLGPSLPDVRGSVAALWIPVEARPHHRPITNFGRRVDTIRWCRARLKALNRDIWKLRRKHRGGDGAPLDAAFVEFDSQASAQVAYQTLAHHQPLHMSPRYIGMQPQEIIWSAFRIKWWELIMRRFFMLGAITSAIIFWSIPCALVGTVSNIDKLAGTVFFLSWLTSLPSVITGVIKGLLPALALSLLMAAVPMMLRGCARVAGVPSHALVELYCQTGFFAFQVVQVFLVTTLLSAASSALGEIIKNPLSVTDLLSENIPKASNFYLSYILVQCLAAGSANMAHFLDLIRHEVLGKSTIDPRRAYYRWRNLRKVHWGAEYPRITNMGVIALSYSCIAPIVLLFAGIGMSFLGLVYRYNLIYVYDSDLDTKGLFYPKALMHLMVGLYVAEICLIGLFALKLAFGPMLLMLMFFVLSALIHISLNDAITPLLNNLPRTLALAKDQGSVVDESLTEPEATGPRPEHEGGLAANYYDTEEHFGDEPEPPPLEVMDTDVQMRGIEGSSSIKYALSEWTKSAVKSHFQKDGDESGLTIVLAQIKAFLTPDVTRKPNFIMSWLHPEVYQDFRALQPKVNPGPDDLELPPDYARKVYQPPEMWKPAPKLWLPKDDARVSRQEVAHTKDAVFVSDDACWLNDKGRVVCDYEASPLVEPRILY</sequence>
<feature type="region of interest" description="Disordered" evidence="8">
    <location>
        <begin position="295"/>
        <end position="332"/>
    </location>
</feature>
<feature type="compositionally biased region" description="Basic and acidic residues" evidence="8">
    <location>
        <begin position="9"/>
        <end position="21"/>
    </location>
</feature>
<dbReference type="EMBL" id="JAULSW010000010">
    <property type="protein sequence ID" value="KAK3368352.1"/>
    <property type="molecule type" value="Genomic_DNA"/>
</dbReference>
<dbReference type="Proteomes" id="UP001285441">
    <property type="component" value="Unassembled WGS sequence"/>
</dbReference>
<evidence type="ECO:0000259" key="11">
    <source>
        <dbReference type="Pfam" id="PF12621"/>
    </source>
</evidence>
<keyword evidence="6 9" id="KW-0472">Membrane</keyword>
<feature type="domain" description="CSC1/OSCA1-like 7TM region" evidence="10">
    <location>
        <begin position="489"/>
        <end position="761"/>
    </location>
</feature>
<dbReference type="InterPro" id="IPR032880">
    <property type="entry name" value="CSC1/OSCA1-like_N"/>
</dbReference>
<keyword evidence="7" id="KW-0175">Coiled coil</keyword>
<reference evidence="14" key="2">
    <citation type="submission" date="2023-06" db="EMBL/GenBank/DDBJ databases">
        <authorList>
            <consortium name="Lawrence Berkeley National Laboratory"/>
            <person name="Haridas S."/>
            <person name="Hensen N."/>
            <person name="Bonometti L."/>
            <person name="Westerberg I."/>
            <person name="Brannstrom I.O."/>
            <person name="Guillou S."/>
            <person name="Cros-Aarteil S."/>
            <person name="Calhoun S."/>
            <person name="Kuo A."/>
            <person name="Mondo S."/>
            <person name="Pangilinan J."/>
            <person name="Riley R."/>
            <person name="LaButti K."/>
            <person name="Andreopoulos B."/>
            <person name="Lipzen A."/>
            <person name="Chen C."/>
            <person name="Yanf M."/>
            <person name="Daum C."/>
            <person name="Ng V."/>
            <person name="Clum A."/>
            <person name="Steindorff A."/>
            <person name="Ohm R."/>
            <person name="Martin F."/>
            <person name="Silar P."/>
            <person name="Natvig D."/>
            <person name="Lalanne C."/>
            <person name="Gautier V."/>
            <person name="Ament-velasquez S.L."/>
            <person name="Kruys A."/>
            <person name="Hutchinson M.I."/>
            <person name="Powell A.J."/>
            <person name="Barry K."/>
            <person name="Miller A.N."/>
            <person name="Grigoriev I.V."/>
            <person name="Debuchy R."/>
            <person name="Gladieux P."/>
            <person name="Thoren M.H."/>
            <person name="Johannesson H."/>
        </authorList>
    </citation>
    <scope>NUCLEOTIDE SEQUENCE</scope>
    <source>
        <strain evidence="14">CBS 232.78</strain>
    </source>
</reference>
<feature type="domain" description="CSC1/OSCA1-like N-terminal transmembrane" evidence="12">
    <location>
        <begin position="51"/>
        <end position="199"/>
    </location>
</feature>
<comment type="caution">
    <text evidence="14">The sequence shown here is derived from an EMBL/GenBank/DDBJ whole genome shotgun (WGS) entry which is preliminary data.</text>
</comment>
<comment type="similarity">
    <text evidence="2">Belongs to the CSC1 (TC 1.A.17) family.</text>
</comment>
<dbReference type="InterPro" id="IPR003864">
    <property type="entry name" value="CSC1/OSCA1-like_7TM"/>
</dbReference>
<keyword evidence="4 9" id="KW-0812">Transmembrane</keyword>
<dbReference type="GO" id="GO:0005886">
    <property type="term" value="C:plasma membrane"/>
    <property type="evidence" value="ECO:0007669"/>
    <property type="project" value="TreeGrafter"/>
</dbReference>
<comment type="subcellular location">
    <subcellularLocation>
        <location evidence="1">Membrane</location>
        <topology evidence="1">Multi-pass membrane protein</topology>
    </subcellularLocation>
</comment>
<dbReference type="InterPro" id="IPR045122">
    <property type="entry name" value="Csc1-like"/>
</dbReference>
<gene>
    <name evidence="14" type="ORF">B0H63DRAFT_528720</name>
</gene>
<keyword evidence="5 9" id="KW-1133">Transmembrane helix</keyword>
<feature type="coiled-coil region" evidence="7">
    <location>
        <begin position="260"/>
        <end position="287"/>
    </location>
</feature>
<feature type="transmembrane region" description="Helical" evidence="9">
    <location>
        <begin position="535"/>
        <end position="561"/>
    </location>
</feature>
<feature type="region of interest" description="Disordered" evidence="8">
    <location>
        <begin position="1"/>
        <end position="34"/>
    </location>
</feature>
<feature type="transmembrane region" description="Helical" evidence="9">
    <location>
        <begin position="491"/>
        <end position="515"/>
    </location>
</feature>
<feature type="transmembrane region" description="Helical" evidence="9">
    <location>
        <begin position="48"/>
        <end position="70"/>
    </location>
</feature>
<feature type="domain" description="10TM putative phosphate transporter extracellular tail" evidence="11">
    <location>
        <begin position="920"/>
        <end position="1008"/>
    </location>
</feature>
<evidence type="ECO:0000259" key="13">
    <source>
        <dbReference type="Pfam" id="PF14703"/>
    </source>
</evidence>
<dbReference type="InterPro" id="IPR022257">
    <property type="entry name" value="PHM7_ext"/>
</dbReference>
<feature type="transmembrane region" description="Helical" evidence="9">
    <location>
        <begin position="770"/>
        <end position="787"/>
    </location>
</feature>
<protein>
    <recommendedName>
        <fullName evidence="16">Phosphate metabolism protein 7</fullName>
    </recommendedName>
</protein>
<dbReference type="Pfam" id="PF02714">
    <property type="entry name" value="RSN1_7TM"/>
    <property type="match status" value="1"/>
</dbReference>
<evidence type="ECO:0000313" key="15">
    <source>
        <dbReference type="Proteomes" id="UP001285441"/>
    </source>
</evidence>
<name>A0AAE0N2J2_9PEZI</name>
<evidence type="ECO:0000256" key="5">
    <source>
        <dbReference type="ARBA" id="ARBA00022989"/>
    </source>
</evidence>
<dbReference type="AlphaFoldDB" id="A0AAE0N2J2"/>
<keyword evidence="15" id="KW-1185">Reference proteome</keyword>
<organism evidence="14 15">
    <name type="scientific">Podospora didyma</name>
    <dbReference type="NCBI Taxonomy" id="330526"/>
    <lineage>
        <taxon>Eukaryota</taxon>
        <taxon>Fungi</taxon>
        <taxon>Dikarya</taxon>
        <taxon>Ascomycota</taxon>
        <taxon>Pezizomycotina</taxon>
        <taxon>Sordariomycetes</taxon>
        <taxon>Sordariomycetidae</taxon>
        <taxon>Sordariales</taxon>
        <taxon>Podosporaceae</taxon>
        <taxon>Podospora</taxon>
    </lineage>
</organism>
<evidence type="ECO:0000256" key="1">
    <source>
        <dbReference type="ARBA" id="ARBA00004141"/>
    </source>
</evidence>
<keyword evidence="3" id="KW-0813">Transport</keyword>
<feature type="transmembrane region" description="Helical" evidence="9">
    <location>
        <begin position="695"/>
        <end position="722"/>
    </location>
</feature>
<dbReference type="Pfam" id="PF13967">
    <property type="entry name" value="RSN1_TM"/>
    <property type="match status" value="1"/>
</dbReference>
<feature type="domain" description="CSC1/OSCA1-like cytosolic" evidence="13">
    <location>
        <begin position="222"/>
        <end position="477"/>
    </location>
</feature>
<feature type="region of interest" description="Disordered" evidence="8">
    <location>
        <begin position="813"/>
        <end position="832"/>
    </location>
</feature>
<evidence type="ECO:0000256" key="7">
    <source>
        <dbReference type="SAM" id="Coils"/>
    </source>
</evidence>
<feature type="transmembrane region" description="Helical" evidence="9">
    <location>
        <begin position="178"/>
        <end position="197"/>
    </location>
</feature>
<evidence type="ECO:0000313" key="14">
    <source>
        <dbReference type="EMBL" id="KAK3368352.1"/>
    </source>
</evidence>
<evidence type="ECO:0000256" key="4">
    <source>
        <dbReference type="ARBA" id="ARBA00022692"/>
    </source>
</evidence>
<evidence type="ECO:0000256" key="2">
    <source>
        <dbReference type="ARBA" id="ARBA00007779"/>
    </source>
</evidence>
<feature type="transmembrane region" description="Helical" evidence="9">
    <location>
        <begin position="742"/>
        <end position="763"/>
    </location>
</feature>
<evidence type="ECO:0008006" key="16">
    <source>
        <dbReference type="Google" id="ProtNLM"/>
    </source>
</evidence>
<evidence type="ECO:0000256" key="9">
    <source>
        <dbReference type="SAM" id="Phobius"/>
    </source>
</evidence>
<evidence type="ECO:0000259" key="12">
    <source>
        <dbReference type="Pfam" id="PF13967"/>
    </source>
</evidence>
<dbReference type="PANTHER" id="PTHR13018:SF53">
    <property type="entry name" value="DUF221 DOMAIN PROTEIN"/>
    <property type="match status" value="1"/>
</dbReference>
<feature type="compositionally biased region" description="Basic and acidic residues" evidence="8">
    <location>
        <begin position="315"/>
        <end position="332"/>
    </location>
</feature>
<dbReference type="Pfam" id="PF14703">
    <property type="entry name" value="PHM7_cyt"/>
    <property type="match status" value="1"/>
</dbReference>
<evidence type="ECO:0000256" key="8">
    <source>
        <dbReference type="SAM" id="MobiDB-lite"/>
    </source>
</evidence>